<dbReference type="AlphaFoldDB" id="V6F0T9"/>
<accession>V6F0T9</accession>
<protein>
    <submittedName>
        <fullName evidence="2">Uncharacterized protein</fullName>
    </submittedName>
</protein>
<dbReference type="EMBL" id="HG794546">
    <property type="protein sequence ID" value="CDK99120.1"/>
    <property type="molecule type" value="Genomic_DNA"/>
</dbReference>
<dbReference type="STRING" id="1430440.MGMSRv2__1905"/>
<evidence type="ECO:0000313" key="2">
    <source>
        <dbReference type="EMBL" id="CDK99120.1"/>
    </source>
</evidence>
<evidence type="ECO:0000313" key="3">
    <source>
        <dbReference type="Proteomes" id="UP000018922"/>
    </source>
</evidence>
<dbReference type="HOGENOM" id="CLU_3374481_0_0_5"/>
<feature type="region of interest" description="Disordered" evidence="1">
    <location>
        <begin position="1"/>
        <end position="34"/>
    </location>
</feature>
<name>V6F0T9_MAGGM</name>
<reference evidence="2 3" key="1">
    <citation type="journal article" date="2014" name="Genome Announc.">
        <title>Complete genome sequence of Magnetospirillum gryphiswaldense MSR-1.</title>
        <authorList>
            <person name="Wang X."/>
            <person name="Wang Q."/>
            <person name="Zhang W."/>
            <person name="Wang Y."/>
            <person name="Li L."/>
            <person name="Wen T."/>
            <person name="Zhang T."/>
            <person name="Zhang Y."/>
            <person name="Xu J."/>
            <person name="Hu J."/>
            <person name="Li S."/>
            <person name="Liu L."/>
            <person name="Liu J."/>
            <person name="Jiang W."/>
            <person name="Tian J."/>
            <person name="Li Y."/>
            <person name="Schuler D."/>
            <person name="Wang L."/>
            <person name="Li J."/>
        </authorList>
    </citation>
    <scope>NUCLEOTIDE SEQUENCE [LARGE SCALE GENOMIC DNA]</scope>
    <source>
        <strain evidence="3">DSM 6361 / JCM 21280 / NBRC 15271 / MSR-1</strain>
    </source>
</reference>
<sequence>MAATDFANASDPEAGQIRRIARRPRRIIKFSGMH</sequence>
<organism evidence="2 3">
    <name type="scientific">Magnetospirillum gryphiswaldense (strain DSM 6361 / JCM 21280 / NBRC 15271 / MSR-1)</name>
    <dbReference type="NCBI Taxonomy" id="431944"/>
    <lineage>
        <taxon>Bacteria</taxon>
        <taxon>Pseudomonadati</taxon>
        <taxon>Pseudomonadota</taxon>
        <taxon>Alphaproteobacteria</taxon>
        <taxon>Rhodospirillales</taxon>
        <taxon>Rhodospirillaceae</taxon>
        <taxon>Magnetospirillum</taxon>
    </lineage>
</organism>
<dbReference type="Proteomes" id="UP000018922">
    <property type="component" value="Chromosome I"/>
</dbReference>
<evidence type="ECO:0000256" key="1">
    <source>
        <dbReference type="SAM" id="MobiDB-lite"/>
    </source>
</evidence>
<proteinExistence type="predicted"/>
<keyword evidence="3" id="KW-1185">Reference proteome</keyword>
<dbReference type="KEGG" id="mgy:MGMSRv2__1905"/>
<feature type="compositionally biased region" description="Basic residues" evidence="1">
    <location>
        <begin position="19"/>
        <end position="28"/>
    </location>
</feature>
<gene>
    <name evidence="2" type="ordered locus">MGMSRv2__1905</name>
</gene>